<dbReference type="EMBL" id="CAUOFW020005791">
    <property type="protein sequence ID" value="CAK9171573.1"/>
    <property type="molecule type" value="Genomic_DNA"/>
</dbReference>
<proteinExistence type="predicted"/>
<feature type="domain" description="FPL" evidence="2">
    <location>
        <begin position="68"/>
        <end position="166"/>
    </location>
</feature>
<reference evidence="3 4" key="1">
    <citation type="submission" date="2024-02" db="EMBL/GenBank/DDBJ databases">
        <authorList>
            <person name="Vignale AGUSTIN F."/>
            <person name="Sosa J E."/>
            <person name="Modenutti C."/>
        </authorList>
    </citation>
    <scope>NUCLEOTIDE SEQUENCE [LARGE SCALE GENOMIC DNA]</scope>
</reference>
<dbReference type="Pfam" id="PF09758">
    <property type="entry name" value="FPL"/>
    <property type="match status" value="1"/>
</dbReference>
<dbReference type="InterPro" id="IPR019155">
    <property type="entry name" value="CLEC16A/TT9_N"/>
</dbReference>
<accession>A0ABC8TQZ2</accession>
<feature type="transmembrane region" description="Helical" evidence="1">
    <location>
        <begin position="50"/>
        <end position="72"/>
    </location>
</feature>
<keyword evidence="1" id="KW-0472">Membrane</keyword>
<dbReference type="InterPro" id="IPR039272">
    <property type="entry name" value="CLEC16A/TT9"/>
</dbReference>
<keyword evidence="4" id="KW-1185">Reference proteome</keyword>
<evidence type="ECO:0000259" key="2">
    <source>
        <dbReference type="Pfam" id="PF09758"/>
    </source>
</evidence>
<dbReference type="Proteomes" id="UP001642360">
    <property type="component" value="Unassembled WGS sequence"/>
</dbReference>
<dbReference type="PANTHER" id="PTHR21481">
    <property type="entry name" value="PROTEIN CLEC16A"/>
    <property type="match status" value="1"/>
</dbReference>
<keyword evidence="1" id="KW-1133">Transmembrane helix</keyword>
<sequence length="253" mass="29802">MQLVYSVFNFSTLCYIMKDFVIEALRSIAELITYGDQHDTAFFECGFSTFFVLICKFSFFYFPFIFFIRFFMEKQVMGEFVRILKISRTSIVSLQLLQTMSIMIQNLKSEHSIYYMFSNEHINYFITYSFDFRNEELLSFYISFLRAISGKLNKNTISVLVKTRNVRALCLDEPHMTFFHDYLNVEVRSKASCRPRNHSSLVSSSLSLFYKAVTVVIAPHHIDFVFTITSNLCRFLKFALLITHFQPCRAPYS</sequence>
<name>A0ABC8TQZ2_9AQUA</name>
<evidence type="ECO:0000256" key="1">
    <source>
        <dbReference type="SAM" id="Phobius"/>
    </source>
</evidence>
<dbReference type="AlphaFoldDB" id="A0ABC8TQZ2"/>
<protein>
    <recommendedName>
        <fullName evidence="2">FPL domain-containing protein</fullName>
    </recommendedName>
</protein>
<keyword evidence="1" id="KW-0812">Transmembrane</keyword>
<evidence type="ECO:0000313" key="3">
    <source>
        <dbReference type="EMBL" id="CAK9171573.1"/>
    </source>
</evidence>
<evidence type="ECO:0000313" key="4">
    <source>
        <dbReference type="Proteomes" id="UP001642360"/>
    </source>
</evidence>
<gene>
    <name evidence="3" type="ORF">ILEXP_LOCUS41147</name>
</gene>
<comment type="caution">
    <text evidence="3">The sequence shown here is derived from an EMBL/GenBank/DDBJ whole genome shotgun (WGS) entry which is preliminary data.</text>
</comment>
<dbReference type="PANTHER" id="PTHR21481:SF4">
    <property type="entry name" value="PROTEIN TRANSPARENT TESTA 9"/>
    <property type="match status" value="1"/>
</dbReference>
<organism evidence="3 4">
    <name type="scientific">Ilex paraguariensis</name>
    <name type="common">yerba mate</name>
    <dbReference type="NCBI Taxonomy" id="185542"/>
    <lineage>
        <taxon>Eukaryota</taxon>
        <taxon>Viridiplantae</taxon>
        <taxon>Streptophyta</taxon>
        <taxon>Embryophyta</taxon>
        <taxon>Tracheophyta</taxon>
        <taxon>Spermatophyta</taxon>
        <taxon>Magnoliopsida</taxon>
        <taxon>eudicotyledons</taxon>
        <taxon>Gunneridae</taxon>
        <taxon>Pentapetalae</taxon>
        <taxon>asterids</taxon>
        <taxon>campanulids</taxon>
        <taxon>Aquifoliales</taxon>
        <taxon>Aquifoliaceae</taxon>
        <taxon>Ilex</taxon>
    </lineage>
</organism>